<protein>
    <submittedName>
        <fullName evidence="2">Uncharacterized protein</fullName>
    </submittedName>
</protein>
<evidence type="ECO:0000256" key="1">
    <source>
        <dbReference type="SAM" id="Phobius"/>
    </source>
</evidence>
<feature type="transmembrane region" description="Helical" evidence="1">
    <location>
        <begin position="131"/>
        <end position="150"/>
    </location>
</feature>
<dbReference type="EMBL" id="FNHF01000009">
    <property type="protein sequence ID" value="SDN08721.1"/>
    <property type="molecule type" value="Genomic_DNA"/>
</dbReference>
<keyword evidence="3" id="KW-1185">Reference proteome</keyword>
<feature type="transmembrane region" description="Helical" evidence="1">
    <location>
        <begin position="107"/>
        <end position="125"/>
    </location>
</feature>
<feature type="transmembrane region" description="Helical" evidence="1">
    <location>
        <begin position="52"/>
        <end position="73"/>
    </location>
</feature>
<dbReference type="Proteomes" id="UP000182347">
    <property type="component" value="Unassembled WGS sequence"/>
</dbReference>
<keyword evidence="1" id="KW-1133">Transmembrane helix</keyword>
<proteinExistence type="predicted"/>
<accession>A0A1G9YJQ2</accession>
<name>A0A1G9YJQ2_9BACI</name>
<keyword evidence="1" id="KW-0472">Membrane</keyword>
<reference evidence="3" key="1">
    <citation type="submission" date="2016-10" db="EMBL/GenBank/DDBJ databases">
        <authorList>
            <person name="Varghese N."/>
            <person name="Submissions S."/>
        </authorList>
    </citation>
    <scope>NUCLEOTIDE SEQUENCE [LARGE SCALE GENOMIC DNA]</scope>
    <source>
        <strain evidence="3">CGMCC 1.6199</strain>
    </source>
</reference>
<dbReference type="AlphaFoldDB" id="A0A1G9YJQ2"/>
<sequence>MAIEKKEIIIREIQQWKQSRLLPGEYCDFLLALYSQGEGIDEHIKPSLNLKLVFLLFSNILLLPLTYLVINFTEFPDRLQMFLAFIFLLLSIACYRVFSKIKAVKIPVAKLVILGILLIITMDMVEMLTKTPWITAIAILLQLAGWSIAGYKQKDKYLFGAGMIGTIMVIYYVII</sequence>
<keyword evidence="1" id="KW-0812">Transmembrane</keyword>
<dbReference type="RefSeq" id="WP_074601134.1">
    <property type="nucleotide sequence ID" value="NZ_FNHF01000009.1"/>
</dbReference>
<dbReference type="STRING" id="482461.SAMN05216244_4181"/>
<feature type="transmembrane region" description="Helical" evidence="1">
    <location>
        <begin position="157"/>
        <end position="174"/>
    </location>
</feature>
<organism evidence="2 3">
    <name type="scientific">Sediminibacillus halophilus</name>
    <dbReference type="NCBI Taxonomy" id="482461"/>
    <lineage>
        <taxon>Bacteria</taxon>
        <taxon>Bacillati</taxon>
        <taxon>Bacillota</taxon>
        <taxon>Bacilli</taxon>
        <taxon>Bacillales</taxon>
        <taxon>Bacillaceae</taxon>
        <taxon>Sediminibacillus</taxon>
    </lineage>
</organism>
<evidence type="ECO:0000313" key="2">
    <source>
        <dbReference type="EMBL" id="SDN08721.1"/>
    </source>
</evidence>
<evidence type="ECO:0000313" key="3">
    <source>
        <dbReference type="Proteomes" id="UP000182347"/>
    </source>
</evidence>
<dbReference type="OrthoDB" id="2380880at2"/>
<gene>
    <name evidence="2" type="ORF">SAMN05216244_4181</name>
</gene>
<feature type="transmembrane region" description="Helical" evidence="1">
    <location>
        <begin position="79"/>
        <end position="98"/>
    </location>
</feature>